<keyword evidence="1" id="KW-0732">Signal</keyword>
<sequence>LFFFFFCITAFFAHPEKVFVKFTPHNKRTPQLCFNFSGKKVRSLREYIRYYNDDTFSMYDTCFQTRSWKTLLKLSGSMSTGNQFVQIVRSVGGQFSGNLQLKPSSKEWKMI</sequence>
<evidence type="ECO:0000313" key="2">
    <source>
        <dbReference type="EMBL" id="JAP87436.1"/>
    </source>
</evidence>
<feature type="non-terminal residue" evidence="2">
    <location>
        <position position="1"/>
    </location>
</feature>
<feature type="signal peptide" evidence="1">
    <location>
        <begin position="1"/>
        <end position="15"/>
    </location>
</feature>
<evidence type="ECO:0008006" key="3">
    <source>
        <dbReference type="Google" id="ProtNLM"/>
    </source>
</evidence>
<dbReference type="AlphaFoldDB" id="A0A131ZAD4"/>
<accession>A0A131ZAD4</accession>
<feature type="chain" id="PRO_5012068325" description="Lipocalin" evidence="1">
    <location>
        <begin position="16"/>
        <end position="111"/>
    </location>
</feature>
<evidence type="ECO:0000256" key="1">
    <source>
        <dbReference type="SAM" id="SignalP"/>
    </source>
</evidence>
<protein>
    <recommendedName>
        <fullName evidence="3">Lipocalin</fullName>
    </recommendedName>
</protein>
<organism evidence="2">
    <name type="scientific">Rhipicephalus appendiculatus</name>
    <name type="common">Brown ear tick</name>
    <dbReference type="NCBI Taxonomy" id="34631"/>
    <lineage>
        <taxon>Eukaryota</taxon>
        <taxon>Metazoa</taxon>
        <taxon>Ecdysozoa</taxon>
        <taxon>Arthropoda</taxon>
        <taxon>Chelicerata</taxon>
        <taxon>Arachnida</taxon>
        <taxon>Acari</taxon>
        <taxon>Parasitiformes</taxon>
        <taxon>Ixodida</taxon>
        <taxon>Ixodoidea</taxon>
        <taxon>Ixodidae</taxon>
        <taxon>Rhipicephalinae</taxon>
        <taxon>Rhipicephalus</taxon>
        <taxon>Rhipicephalus</taxon>
    </lineage>
</organism>
<reference evidence="2" key="1">
    <citation type="journal article" date="2016" name="Ticks Tick Borne Dis.">
        <title>De novo assembly and annotation of the salivary gland transcriptome of Rhipicephalus appendiculatus male and female ticks during blood feeding.</title>
        <authorList>
            <person name="de Castro M.H."/>
            <person name="de Klerk D."/>
            <person name="Pienaar R."/>
            <person name="Latif A.A."/>
            <person name="Rees D.J."/>
            <person name="Mans B.J."/>
        </authorList>
    </citation>
    <scope>NUCLEOTIDE SEQUENCE</scope>
    <source>
        <tissue evidence="2">Salivary glands</tissue>
    </source>
</reference>
<name>A0A131ZAD4_RHIAP</name>
<proteinExistence type="predicted"/>
<dbReference type="EMBL" id="GEDV01001121">
    <property type="protein sequence ID" value="JAP87436.1"/>
    <property type="molecule type" value="Transcribed_RNA"/>
</dbReference>